<proteinExistence type="predicted"/>
<gene>
    <name evidence="1" type="ORF">GCM10023161_08590</name>
</gene>
<reference evidence="2" key="1">
    <citation type="journal article" date="2019" name="Int. J. Syst. Evol. Microbiol.">
        <title>The Global Catalogue of Microorganisms (GCM) 10K type strain sequencing project: providing services to taxonomists for standard genome sequencing and annotation.</title>
        <authorList>
            <consortium name="The Broad Institute Genomics Platform"/>
            <consortium name="The Broad Institute Genome Sequencing Center for Infectious Disease"/>
            <person name="Wu L."/>
            <person name="Ma J."/>
        </authorList>
    </citation>
    <scope>NUCLEOTIDE SEQUENCE [LARGE SCALE GENOMIC DNA]</scope>
    <source>
        <strain evidence="2">JCM 17782</strain>
    </source>
</reference>
<evidence type="ECO:0000313" key="1">
    <source>
        <dbReference type="EMBL" id="GAA4535306.1"/>
    </source>
</evidence>
<comment type="caution">
    <text evidence="1">The sequence shown here is derived from an EMBL/GenBank/DDBJ whole genome shotgun (WGS) entry which is preliminary data.</text>
</comment>
<organism evidence="1 2">
    <name type="scientific">Mycobacterium paraffinicum</name>
    <dbReference type="NCBI Taxonomy" id="53378"/>
    <lineage>
        <taxon>Bacteria</taxon>
        <taxon>Bacillati</taxon>
        <taxon>Actinomycetota</taxon>
        <taxon>Actinomycetes</taxon>
        <taxon>Mycobacteriales</taxon>
        <taxon>Mycobacteriaceae</taxon>
        <taxon>Mycobacterium</taxon>
    </lineage>
</organism>
<accession>A0ABP8RCN9</accession>
<evidence type="ECO:0000313" key="2">
    <source>
        <dbReference type="Proteomes" id="UP001501417"/>
    </source>
</evidence>
<protein>
    <submittedName>
        <fullName evidence="1">Uncharacterized protein</fullName>
    </submittedName>
</protein>
<sequence>MELPATDAISPLTRASPLAGAGDVVVEVTTEVDVEVDVVGVALLDELHAATDNAATPVTARIANRVRRGVGQLADINVSPIMVGPNGMGITRRSCS</sequence>
<dbReference type="Proteomes" id="UP001501417">
    <property type="component" value="Unassembled WGS sequence"/>
</dbReference>
<keyword evidence="2" id="KW-1185">Reference proteome</keyword>
<dbReference type="EMBL" id="BAABGF010000010">
    <property type="protein sequence ID" value="GAA4535306.1"/>
    <property type="molecule type" value="Genomic_DNA"/>
</dbReference>
<name>A0ABP8RCN9_9MYCO</name>